<evidence type="ECO:0000256" key="1">
    <source>
        <dbReference type="SAM" id="MobiDB-lite"/>
    </source>
</evidence>
<dbReference type="Proteomes" id="UP000279236">
    <property type="component" value="Unassembled WGS sequence"/>
</dbReference>
<keyword evidence="3" id="KW-1185">Reference proteome</keyword>
<dbReference type="SUPFAM" id="SSF51294">
    <property type="entry name" value="Hedgehog/intein (Hint) domain"/>
    <property type="match status" value="1"/>
</dbReference>
<evidence type="ECO:0000313" key="3">
    <source>
        <dbReference type="Proteomes" id="UP000279236"/>
    </source>
</evidence>
<dbReference type="AlphaFoldDB" id="A0A427Y6G8"/>
<dbReference type="EMBL" id="RSCE01000002">
    <property type="protein sequence ID" value="RSH86687.1"/>
    <property type="molecule type" value="Genomic_DNA"/>
</dbReference>
<dbReference type="OrthoDB" id="10680656at2759"/>
<comment type="caution">
    <text evidence="2">The sequence shown here is derived from an EMBL/GenBank/DDBJ whole genome shotgun (WGS) entry which is preliminary data.</text>
</comment>
<dbReference type="InterPro" id="IPR027434">
    <property type="entry name" value="Homing_endonucl"/>
</dbReference>
<sequence>MSLSSQPYIGCANQRSRVATAISHGVHVPTFAPPLAILWQSADATRVPGHAYANSTLVTGYKGKKVELGQLKVGDHILGPDGKPREVVEPRPGVGLLHRVNIMALQKSASLPGFDCSAATSLSLVLVDRSYRNYKAVEYAGGTDDDIKARLNVVLGGGDHSAHRTVLCEVCRHGVFKTEKALVEHFRSHAPPKDKFDFTPFLSNPSYPLHESNIVSSVITIDGDFALPVPGLAQEPGYRCSGCIYVTRSLAKRHVHSSDNHRMVECLTQTWYGNQSRGGSPRGPNARLFAVASHVVTEPEPVTSADTLMREMGKVCRSVTYSDAATVQNRRPGLERCRWVTLVDGITTNTAHTVTLRLNLDGRYYGDILGEEMDQLVDQLVDQTFDANPSGDYHRGPNKLLNSLRSLNVVTDRGGRGPAADRKHIPLMYLFNTRAVRLQLPAGLMDSDGHYSLATNSFVVRMYRAITKPMGATWNLYSEVNSATIKAHVAKYNVKQPNVGRDIVEVWVDFCGELAKLVGFVDTVPQVRKELKQDRLDSSHATVNNYRRRRSNR</sequence>
<gene>
    <name evidence="2" type="ORF">EHS24_004958</name>
</gene>
<dbReference type="GeneID" id="39589501"/>
<reference evidence="2 3" key="1">
    <citation type="submission" date="2018-11" db="EMBL/GenBank/DDBJ databases">
        <title>Genome sequence of Apiotrichum porosum DSM 27194.</title>
        <authorList>
            <person name="Aliyu H."/>
            <person name="Gorte O."/>
            <person name="Ochsenreither K."/>
        </authorList>
    </citation>
    <scope>NUCLEOTIDE SEQUENCE [LARGE SCALE GENOMIC DNA]</scope>
    <source>
        <strain evidence="2 3">DSM 27194</strain>
    </source>
</reference>
<dbReference type="InterPro" id="IPR036844">
    <property type="entry name" value="Hint_dom_sf"/>
</dbReference>
<organism evidence="2 3">
    <name type="scientific">Apiotrichum porosum</name>
    <dbReference type="NCBI Taxonomy" id="105984"/>
    <lineage>
        <taxon>Eukaryota</taxon>
        <taxon>Fungi</taxon>
        <taxon>Dikarya</taxon>
        <taxon>Basidiomycota</taxon>
        <taxon>Agaricomycotina</taxon>
        <taxon>Tremellomycetes</taxon>
        <taxon>Trichosporonales</taxon>
        <taxon>Trichosporonaceae</taxon>
        <taxon>Apiotrichum</taxon>
    </lineage>
</organism>
<dbReference type="Gene3D" id="3.10.28.10">
    <property type="entry name" value="Homing endonucleases"/>
    <property type="match status" value="1"/>
</dbReference>
<proteinExistence type="predicted"/>
<dbReference type="RefSeq" id="XP_028479472.1">
    <property type="nucleotide sequence ID" value="XM_028620500.1"/>
</dbReference>
<dbReference type="STRING" id="105984.A0A427Y6G8"/>
<feature type="region of interest" description="Disordered" evidence="1">
    <location>
        <begin position="533"/>
        <end position="553"/>
    </location>
</feature>
<evidence type="ECO:0000313" key="2">
    <source>
        <dbReference type="EMBL" id="RSH86687.1"/>
    </source>
</evidence>
<protein>
    <submittedName>
        <fullName evidence="2">Uncharacterized protein</fullName>
    </submittedName>
</protein>
<accession>A0A427Y6G8</accession>
<name>A0A427Y6G8_9TREE</name>